<accession>A0A5C5ZSQ0</accession>
<dbReference type="Gene3D" id="1.50.10.20">
    <property type="match status" value="2"/>
</dbReference>
<keyword evidence="3" id="KW-0812">Transmembrane</keyword>
<organism evidence="5 6">
    <name type="scientific">Pseudobythopirellula maris</name>
    <dbReference type="NCBI Taxonomy" id="2527991"/>
    <lineage>
        <taxon>Bacteria</taxon>
        <taxon>Pseudomonadati</taxon>
        <taxon>Planctomycetota</taxon>
        <taxon>Planctomycetia</taxon>
        <taxon>Pirellulales</taxon>
        <taxon>Lacipirellulaceae</taxon>
        <taxon>Pseudobythopirellula</taxon>
    </lineage>
</organism>
<evidence type="ECO:0000256" key="1">
    <source>
        <dbReference type="ARBA" id="ARBA00022737"/>
    </source>
</evidence>
<dbReference type="Proteomes" id="UP000315440">
    <property type="component" value="Unassembled WGS sequence"/>
</dbReference>
<feature type="transmembrane region" description="Helical" evidence="3">
    <location>
        <begin position="55"/>
        <end position="75"/>
    </location>
</feature>
<dbReference type="InterPro" id="IPR008930">
    <property type="entry name" value="Terpenoid_cyclase/PrenylTrfase"/>
</dbReference>
<evidence type="ECO:0000313" key="6">
    <source>
        <dbReference type="Proteomes" id="UP000315440"/>
    </source>
</evidence>
<keyword evidence="3" id="KW-1133">Transmembrane helix</keyword>
<dbReference type="EMBL" id="SJPQ01000001">
    <property type="protein sequence ID" value="TWT90256.1"/>
    <property type="molecule type" value="Genomic_DNA"/>
</dbReference>
<evidence type="ECO:0000256" key="2">
    <source>
        <dbReference type="SAM" id="MobiDB-lite"/>
    </source>
</evidence>
<reference evidence="5 6" key="1">
    <citation type="submission" date="2019-02" db="EMBL/GenBank/DDBJ databases">
        <title>Deep-cultivation of Planctomycetes and their phenomic and genomic characterization uncovers novel biology.</title>
        <authorList>
            <person name="Wiegand S."/>
            <person name="Jogler M."/>
            <person name="Boedeker C."/>
            <person name="Pinto D."/>
            <person name="Vollmers J."/>
            <person name="Rivas-Marin E."/>
            <person name="Kohn T."/>
            <person name="Peeters S.H."/>
            <person name="Heuer A."/>
            <person name="Rast P."/>
            <person name="Oberbeckmann S."/>
            <person name="Bunk B."/>
            <person name="Jeske O."/>
            <person name="Meyerdierks A."/>
            <person name="Storesund J.E."/>
            <person name="Kallscheuer N."/>
            <person name="Luecker S."/>
            <person name="Lage O.M."/>
            <person name="Pohl T."/>
            <person name="Merkel B.J."/>
            <person name="Hornburger P."/>
            <person name="Mueller R.-W."/>
            <person name="Bruemmer F."/>
            <person name="Labrenz M."/>
            <person name="Spormann A.M."/>
            <person name="Op Den Camp H."/>
            <person name="Overmann J."/>
            <person name="Amann R."/>
            <person name="Jetten M.S.M."/>
            <person name="Mascher T."/>
            <person name="Medema M.H."/>
            <person name="Devos D.P."/>
            <person name="Kaster A.-K."/>
            <person name="Ovreas L."/>
            <person name="Rohde M."/>
            <person name="Galperin M.Y."/>
            <person name="Jogler C."/>
        </authorList>
    </citation>
    <scope>NUCLEOTIDE SEQUENCE [LARGE SCALE GENOMIC DNA]</scope>
    <source>
        <strain evidence="5 6">Mal64</strain>
    </source>
</reference>
<evidence type="ECO:0000259" key="4">
    <source>
        <dbReference type="Pfam" id="PF00432"/>
    </source>
</evidence>
<dbReference type="CDD" id="cd00688">
    <property type="entry name" value="ISOPREN_C2_like"/>
    <property type="match status" value="1"/>
</dbReference>
<feature type="domain" description="Prenyltransferase alpha-alpha toroid" evidence="4">
    <location>
        <begin position="186"/>
        <end position="337"/>
    </location>
</feature>
<keyword evidence="5" id="KW-0456">Lyase</keyword>
<keyword evidence="3" id="KW-0472">Membrane</keyword>
<dbReference type="AlphaFoldDB" id="A0A5C5ZSQ0"/>
<evidence type="ECO:0000313" key="5">
    <source>
        <dbReference type="EMBL" id="TWT90256.1"/>
    </source>
</evidence>
<name>A0A5C5ZSQ0_9BACT</name>
<feature type="compositionally biased region" description="Polar residues" evidence="2">
    <location>
        <begin position="1"/>
        <end position="10"/>
    </location>
</feature>
<keyword evidence="6" id="KW-1185">Reference proteome</keyword>
<feature type="region of interest" description="Disordered" evidence="2">
    <location>
        <begin position="1"/>
        <end position="39"/>
    </location>
</feature>
<dbReference type="GO" id="GO:0016829">
    <property type="term" value="F:lyase activity"/>
    <property type="evidence" value="ECO:0007669"/>
    <property type="project" value="UniProtKB-KW"/>
</dbReference>
<comment type="caution">
    <text evidence="5">The sequence shown here is derived from an EMBL/GenBank/DDBJ whole genome shotgun (WGS) entry which is preliminary data.</text>
</comment>
<dbReference type="OrthoDB" id="238862at2"/>
<dbReference type="InterPro" id="IPR001330">
    <property type="entry name" value="Prenyltrans"/>
</dbReference>
<evidence type="ECO:0000256" key="3">
    <source>
        <dbReference type="SAM" id="Phobius"/>
    </source>
</evidence>
<dbReference type="EC" id="4.2.1.129" evidence="5"/>
<sequence length="507" mass="56264">MAYDAQSDSPSPLRPGLAPAPPHGHDPRRHHHGHDDDHDAPPLVDISGWLNDSPAWLISAAMHLLLLIVGALLLVSVNSSDDLTIEALFTEDVGEQLIEEPLDLSAALEVELDEQMLTPTDLPEVADPLATPEPAPLMPDAPAFATDALTTPTLGVALSGREPGSREMLLKSFGGTAATESAVMAGLEWLIRQQQRNGSWSLQGPYDDGARVENQQAATAMALLAFQGAGYTPASAEDSRYRRAVEKAWPWLLETQLDDGSFFRQGANSHRFYTHGQCTIALCELLSMTGDEQYREPAQAAVDFLVRHQATEGGWKYDPGEGSDTSVTGWALMALKSARIAGLHVPSDVFVRIGEFLDLVARVDGSRYGYMKPDGYTTSMTAEGLLCRQYLGWAREDFRLRQGVDYLLDNRPEWRRGKRDAYYWYYATQVCHHMGGEDWRAWNSVTRELLPEQQVKRGRERGSWSPDGDRWGSHGGRLYITCLSIYTLEVYYRHLPIYQDVLTGGGF</sequence>
<protein>
    <submittedName>
        <fullName evidence="5">Squalene--hopene cyclase</fullName>
        <ecNumber evidence="5">4.2.1.129</ecNumber>
    </submittedName>
</protein>
<gene>
    <name evidence="5" type="primary">shc</name>
    <name evidence="5" type="ORF">Mal64_06400</name>
</gene>
<dbReference type="SUPFAM" id="SSF48239">
    <property type="entry name" value="Terpenoid cyclases/Protein prenyltransferases"/>
    <property type="match status" value="1"/>
</dbReference>
<proteinExistence type="predicted"/>
<dbReference type="Pfam" id="PF00432">
    <property type="entry name" value="Prenyltrans"/>
    <property type="match status" value="1"/>
</dbReference>
<dbReference type="RefSeq" id="WP_146396941.1">
    <property type="nucleotide sequence ID" value="NZ_SJPQ01000001.1"/>
</dbReference>
<keyword evidence="1" id="KW-0677">Repeat</keyword>